<feature type="transmembrane region" description="Helical" evidence="2">
    <location>
        <begin position="30"/>
        <end position="55"/>
    </location>
</feature>
<feature type="region of interest" description="Disordered" evidence="1">
    <location>
        <begin position="116"/>
        <end position="195"/>
    </location>
</feature>
<comment type="caution">
    <text evidence="3">The sequence shown here is derived from an EMBL/GenBank/DDBJ whole genome shotgun (WGS) entry which is preliminary data.</text>
</comment>
<keyword evidence="2" id="KW-0472">Membrane</keyword>
<name>A0A9J6QEC4_9ENTR</name>
<protein>
    <submittedName>
        <fullName evidence="3">Uncharacterized protein</fullName>
    </submittedName>
</protein>
<keyword evidence="2" id="KW-1133">Transmembrane helix</keyword>
<keyword evidence="2" id="KW-0812">Transmembrane</keyword>
<feature type="region of interest" description="Disordered" evidence="1">
    <location>
        <begin position="92"/>
        <end position="111"/>
    </location>
</feature>
<keyword evidence="4" id="KW-1185">Reference proteome</keyword>
<evidence type="ECO:0000313" key="3">
    <source>
        <dbReference type="EMBL" id="MCU6670855.1"/>
    </source>
</evidence>
<evidence type="ECO:0000313" key="4">
    <source>
        <dbReference type="Proteomes" id="UP001061282"/>
    </source>
</evidence>
<dbReference type="RefSeq" id="WP_271269371.1">
    <property type="nucleotide sequence ID" value="NZ_JAMGZJ010000078.1"/>
</dbReference>
<reference evidence="3" key="1">
    <citation type="submission" date="2022-05" db="EMBL/GenBank/DDBJ databases">
        <title>Description of a novel species of Leclercia; Leclercia tamurae and the Proposal for a Novel Genus Silvania gen. nov. Containing Two Novel Species Silvania hatchlandensis sp. nov. and Silvania confinis sp. nov. Isolated from the Rhizosphere of Oak.</title>
        <authorList>
            <person name="Maddock D.W."/>
            <person name="Brady C.L."/>
            <person name="Denman S."/>
            <person name="Arnold D."/>
        </authorList>
    </citation>
    <scope>NUCLEOTIDE SEQUENCE</scope>
    <source>
        <strain evidence="3">H4N4</strain>
    </source>
</reference>
<feature type="compositionally biased region" description="Pro residues" evidence="1">
    <location>
        <begin position="92"/>
        <end position="108"/>
    </location>
</feature>
<sequence>MSTICLAAQRSYQTGEAVWFSYRLPSLKRILTRALAAVVCLCALAIAGMYAHIYWDLRHPQPEPKPDPAHVVKPDTQISDMHYVYVSKPFPQPKPAAPVHPDPLPPLAERPIMDNDADWQQAPDGDLSGEPLPGAEAETRNEQTVSLKARFMQALQEQQQDYSQGKVPDDPVDETVDVKKPPRAMTNGDLRFDTQ</sequence>
<proteinExistence type="predicted"/>
<evidence type="ECO:0000256" key="1">
    <source>
        <dbReference type="SAM" id="MobiDB-lite"/>
    </source>
</evidence>
<dbReference type="EMBL" id="JAMGZJ010000078">
    <property type="protein sequence ID" value="MCU6670855.1"/>
    <property type="molecule type" value="Genomic_DNA"/>
</dbReference>
<dbReference type="Proteomes" id="UP001061282">
    <property type="component" value="Unassembled WGS sequence"/>
</dbReference>
<evidence type="ECO:0000256" key="2">
    <source>
        <dbReference type="SAM" id="Phobius"/>
    </source>
</evidence>
<gene>
    <name evidence="3" type="ORF">M8013_19180</name>
</gene>
<accession>A0A9J6QEC4</accession>
<dbReference type="AlphaFoldDB" id="A0A9J6QEC4"/>
<organism evidence="3 4">
    <name type="scientific">Silvania confinis</name>
    <dbReference type="NCBI Taxonomy" id="2926470"/>
    <lineage>
        <taxon>Bacteria</taxon>
        <taxon>Pseudomonadati</taxon>
        <taxon>Pseudomonadota</taxon>
        <taxon>Gammaproteobacteria</taxon>
        <taxon>Enterobacterales</taxon>
        <taxon>Enterobacteriaceae</taxon>
        <taxon>Silvania</taxon>
    </lineage>
</organism>